<reference evidence="1 2" key="1">
    <citation type="journal article" date="2024" name="Front. Plant Sci.">
        <title>Comprehensive phenomic and genomic studies of the species, Pectobacterium cacticida and proposal for reclassification as Alcorniella cacticida comb. nov.</title>
        <authorList>
            <person name="Jonca J."/>
            <person name="Pirhonen M."/>
            <person name="Waleron M.M."/>
            <person name="Gawor J."/>
            <person name="Mrozik A."/>
            <person name="Smoktunowicz M."/>
            <person name="Waleron K."/>
            <person name="Waleron M."/>
        </authorList>
    </citation>
    <scope>NUCLEOTIDE SEQUENCE [LARGE SCALE GENOMIC DNA]</scope>
    <source>
        <strain evidence="1 2">DPMP6</strain>
    </source>
</reference>
<accession>A0ABZ2GDH7</accession>
<dbReference type="RefSeq" id="WP_264496090.1">
    <property type="nucleotide sequence ID" value="NZ_CP109947.1"/>
</dbReference>
<evidence type="ECO:0000313" key="2">
    <source>
        <dbReference type="Proteomes" id="UP001379444"/>
    </source>
</evidence>
<evidence type="ECO:0000313" key="1">
    <source>
        <dbReference type="EMBL" id="WWO39929.1"/>
    </source>
</evidence>
<name>A0ABZ2GDH7_9GAMM</name>
<protein>
    <submittedName>
        <fullName evidence="1">Uncharacterized protein</fullName>
    </submittedName>
</protein>
<keyword evidence="2" id="KW-1185">Reference proteome</keyword>
<organism evidence="1 2">
    <name type="scientific">Pectobacterium cacticida</name>
    <dbReference type="NCBI Taxonomy" id="69221"/>
    <lineage>
        <taxon>Bacteria</taxon>
        <taxon>Pseudomonadati</taxon>
        <taxon>Pseudomonadota</taxon>
        <taxon>Gammaproteobacteria</taxon>
        <taxon>Enterobacterales</taxon>
        <taxon>Pectobacteriaceae</taxon>
        <taxon>Pectobacterium</taxon>
    </lineage>
</organism>
<proteinExistence type="predicted"/>
<dbReference type="Proteomes" id="UP001379444">
    <property type="component" value="Chromosome"/>
</dbReference>
<dbReference type="EMBL" id="CP125967">
    <property type="protein sequence ID" value="WWO39929.1"/>
    <property type="molecule type" value="Genomic_DNA"/>
</dbReference>
<sequence length="73" mass="7456">MSLSVLDLKSIAASGGGMVLDARPFSVLDLKSIAASASGKQARIVLKNLQGKSVLDLKSIAASGNGCVVFDYT</sequence>
<gene>
    <name evidence="1" type="ORF">QNA12_08215</name>
</gene>